<evidence type="ECO:0000313" key="1">
    <source>
        <dbReference type="EMBL" id="EMC92165.1"/>
    </source>
</evidence>
<dbReference type="AlphaFoldDB" id="M2N0L4"/>
<keyword evidence="2" id="KW-1185">Reference proteome</keyword>
<dbReference type="GeneID" id="19110663"/>
<dbReference type="RefSeq" id="XP_007680633.1">
    <property type="nucleotide sequence ID" value="XM_007682443.1"/>
</dbReference>
<dbReference type="EMBL" id="KB445562">
    <property type="protein sequence ID" value="EMC92165.1"/>
    <property type="molecule type" value="Genomic_DNA"/>
</dbReference>
<organism evidence="1 2">
    <name type="scientific">Baudoinia panamericana (strain UAMH 10762)</name>
    <name type="common">Angels' share fungus</name>
    <name type="synonym">Baudoinia compniacensis (strain UAMH 10762)</name>
    <dbReference type="NCBI Taxonomy" id="717646"/>
    <lineage>
        <taxon>Eukaryota</taxon>
        <taxon>Fungi</taxon>
        <taxon>Dikarya</taxon>
        <taxon>Ascomycota</taxon>
        <taxon>Pezizomycotina</taxon>
        <taxon>Dothideomycetes</taxon>
        <taxon>Dothideomycetidae</taxon>
        <taxon>Mycosphaerellales</taxon>
        <taxon>Teratosphaeriaceae</taxon>
        <taxon>Baudoinia</taxon>
    </lineage>
</organism>
<sequence>MNPLRRREESPREACCLRRCAWSERSIMIFEHPWRRAILRERDDWADKVVGTMARCDSCALTQGRRQSLREGLRTARVAAFLQRLSNAYAGTQSRHPGLCVEVCSHGWLLRTILVVRALLSYGPA</sequence>
<reference evidence="1 2" key="1">
    <citation type="journal article" date="2012" name="PLoS Pathog.">
        <title>Diverse lifestyles and strategies of plant pathogenesis encoded in the genomes of eighteen Dothideomycetes fungi.</title>
        <authorList>
            <person name="Ohm R.A."/>
            <person name="Feau N."/>
            <person name="Henrissat B."/>
            <person name="Schoch C.L."/>
            <person name="Horwitz B.A."/>
            <person name="Barry K.W."/>
            <person name="Condon B.J."/>
            <person name="Copeland A.C."/>
            <person name="Dhillon B."/>
            <person name="Glaser F."/>
            <person name="Hesse C.N."/>
            <person name="Kosti I."/>
            <person name="LaButti K."/>
            <person name="Lindquist E.A."/>
            <person name="Lucas S."/>
            <person name="Salamov A.A."/>
            <person name="Bradshaw R.E."/>
            <person name="Ciuffetti L."/>
            <person name="Hamelin R.C."/>
            <person name="Kema G.H.J."/>
            <person name="Lawrence C."/>
            <person name="Scott J.A."/>
            <person name="Spatafora J.W."/>
            <person name="Turgeon B.G."/>
            <person name="de Wit P.J.G.M."/>
            <person name="Zhong S."/>
            <person name="Goodwin S.B."/>
            <person name="Grigoriev I.V."/>
        </authorList>
    </citation>
    <scope>NUCLEOTIDE SEQUENCE [LARGE SCALE GENOMIC DNA]</scope>
    <source>
        <strain evidence="1 2">UAMH 10762</strain>
    </source>
</reference>
<accession>M2N0L4</accession>
<name>M2N0L4_BAUPA</name>
<proteinExistence type="predicted"/>
<dbReference type="Proteomes" id="UP000011761">
    <property type="component" value="Unassembled WGS sequence"/>
</dbReference>
<gene>
    <name evidence="1" type="ORF">BAUCODRAFT_280511</name>
</gene>
<evidence type="ECO:0000313" key="2">
    <source>
        <dbReference type="Proteomes" id="UP000011761"/>
    </source>
</evidence>
<dbReference type="HOGENOM" id="CLU_1992194_0_0_1"/>
<protein>
    <submittedName>
        <fullName evidence="1">Uncharacterized protein</fullName>
    </submittedName>
</protein>
<dbReference type="KEGG" id="bcom:BAUCODRAFT_280511"/>